<name>A0ABT3E9V2_STRAP</name>
<proteinExistence type="predicted"/>
<evidence type="ECO:0000313" key="2">
    <source>
        <dbReference type="Proteomes" id="UP001526076"/>
    </source>
</evidence>
<dbReference type="EMBL" id="JAPAHU010000010">
    <property type="protein sequence ID" value="MCW1042188.1"/>
    <property type="molecule type" value="Genomic_DNA"/>
</dbReference>
<dbReference type="Proteomes" id="UP001526076">
    <property type="component" value="Unassembled WGS sequence"/>
</dbReference>
<sequence length="287" mass="34359">MNNLSFFMYVYMYELEQFLSTKKSELKEVSFQSDEANTDRPFKEFLKKVIEEEFQKIPPNSLIESISVNDSNYQSIHNLKNFKISKVLLPDELTEEIREKIKESKDSVYTNPDLCFEIENLDGTNYETVELKSTKTNDIPGSSIQQVVPNEWVIFIKHTEKDIEITTGQYLHSINSKMQFPDRSPRPQVSFKELKEWNNNFRNYKEGRLIYNTDQNDNSKSQLLDDWQKVLTDRWIDMLFNTTIRRKKVPWFDNNMRKFILDFLEKYEEMSSEEKLNFKTRVKNLIK</sequence>
<comment type="caution">
    <text evidence="1">The sequence shown here is derived from an EMBL/GenBank/DDBJ whole genome shotgun (WGS) entry which is preliminary data.</text>
</comment>
<evidence type="ECO:0000313" key="1">
    <source>
        <dbReference type="EMBL" id="MCW1042188.1"/>
    </source>
</evidence>
<organism evidence="1 2">
    <name type="scientific">Streptococcus anginosus</name>
    <dbReference type="NCBI Taxonomy" id="1328"/>
    <lineage>
        <taxon>Bacteria</taxon>
        <taxon>Bacillati</taxon>
        <taxon>Bacillota</taxon>
        <taxon>Bacilli</taxon>
        <taxon>Lactobacillales</taxon>
        <taxon>Streptococcaceae</taxon>
        <taxon>Streptococcus</taxon>
        <taxon>Streptococcus anginosus group</taxon>
    </lineage>
</organism>
<dbReference type="RefSeq" id="WP_195916253.1">
    <property type="nucleotide sequence ID" value="NZ_JADOZV010000003.1"/>
</dbReference>
<keyword evidence="2" id="KW-1185">Reference proteome</keyword>
<gene>
    <name evidence="1" type="ORF">OJ597_06970</name>
</gene>
<protein>
    <submittedName>
        <fullName evidence="1">Uncharacterized protein</fullName>
    </submittedName>
</protein>
<accession>A0ABT3E9V2</accession>
<reference evidence="1 2" key="1">
    <citation type="submission" date="2022-10" db="EMBL/GenBank/DDBJ databases">
        <title>Comparative genomic study of S. anginosus.</title>
        <authorList>
            <person name="Prasad A."/>
            <person name="Ene A."/>
            <person name="Jablonska S."/>
            <person name="Du J."/>
            <person name="Wolfe A.J."/>
            <person name="Putonti C."/>
        </authorList>
    </citation>
    <scope>NUCLEOTIDE SEQUENCE [LARGE SCALE GENOMIC DNA]</scope>
    <source>
        <strain evidence="1 2">UMB9231</strain>
    </source>
</reference>